<proteinExistence type="predicted"/>
<organism evidence="1 2">
    <name type="scientific">Puccinia sorghi</name>
    <dbReference type="NCBI Taxonomy" id="27349"/>
    <lineage>
        <taxon>Eukaryota</taxon>
        <taxon>Fungi</taxon>
        <taxon>Dikarya</taxon>
        <taxon>Basidiomycota</taxon>
        <taxon>Pucciniomycotina</taxon>
        <taxon>Pucciniomycetes</taxon>
        <taxon>Pucciniales</taxon>
        <taxon>Pucciniaceae</taxon>
        <taxon>Puccinia</taxon>
    </lineage>
</organism>
<dbReference type="VEuPathDB" id="FungiDB:VP01_1771g6"/>
<dbReference type="EMBL" id="LAVV01006583">
    <property type="protein sequence ID" value="KNZ59264.1"/>
    <property type="molecule type" value="Genomic_DNA"/>
</dbReference>
<evidence type="ECO:0000313" key="2">
    <source>
        <dbReference type="Proteomes" id="UP000037035"/>
    </source>
</evidence>
<reference evidence="1 2" key="1">
    <citation type="submission" date="2015-08" db="EMBL/GenBank/DDBJ databases">
        <title>Next Generation Sequencing and Analysis of the Genome of Puccinia sorghi L Schw, the Causal Agent of Maize Common Rust.</title>
        <authorList>
            <person name="Rochi L."/>
            <person name="Burguener G."/>
            <person name="Darino M."/>
            <person name="Turjanski A."/>
            <person name="Kreff E."/>
            <person name="Dieguez M.J."/>
            <person name="Sacco F."/>
        </authorList>
    </citation>
    <scope>NUCLEOTIDE SEQUENCE [LARGE SCALE GENOMIC DNA]</scope>
    <source>
        <strain evidence="1 2">RO10H11247</strain>
    </source>
</reference>
<dbReference type="Proteomes" id="UP000037035">
    <property type="component" value="Unassembled WGS sequence"/>
</dbReference>
<gene>
    <name evidence="1" type="ORF">VP01_1771g6</name>
</gene>
<protein>
    <submittedName>
        <fullName evidence="1">Uncharacterized protein</fullName>
    </submittedName>
</protein>
<dbReference type="AlphaFoldDB" id="A0A0L6VEV9"/>
<accession>A0A0L6VEV9</accession>
<keyword evidence="2" id="KW-1185">Reference proteome</keyword>
<name>A0A0L6VEV9_9BASI</name>
<sequence>MAVKAQLCNWMFIVSWEGGFPIKVIIKFHLFIAGKSKQEKKNTWVSIANEANILVDYGLTYFKDFQTRVAMACNNTFSNTPPLILKSISSQTPTIEWLVTIPRTPNFLKKDKYHLQSQSDYTTWHQTTADTEKSE</sequence>
<comment type="caution">
    <text evidence="1">The sequence shown here is derived from an EMBL/GenBank/DDBJ whole genome shotgun (WGS) entry which is preliminary data.</text>
</comment>
<evidence type="ECO:0000313" key="1">
    <source>
        <dbReference type="EMBL" id="KNZ59264.1"/>
    </source>
</evidence>
<feature type="non-terminal residue" evidence="1">
    <location>
        <position position="135"/>
    </location>
</feature>